<sequence length="150" mass="16428">MGLYLHNVLITAIVFSVCFSDVCMAQCDQGWFGDGCQFQCHCAGNGECSQSGTCSDGCDPQWFGPACQYDVSEFNISGVSTEFDLSWLTDNNDTTCNTNGDLGYITASLDTPHPLTWVRVVVSDTGLKGVRTIRRNSHKYVKGEIESCKK</sequence>
<keyword evidence="1" id="KW-0732">Signal</keyword>
<dbReference type="Gene3D" id="2.170.300.10">
    <property type="entry name" value="Tie2 ligand-binding domain superfamily"/>
    <property type="match status" value="1"/>
</dbReference>
<feature type="signal peptide" evidence="1">
    <location>
        <begin position="1"/>
        <end position="25"/>
    </location>
</feature>
<dbReference type="AlphaFoldDB" id="A0AAV3ZL90"/>
<keyword evidence="2" id="KW-0687">Ribonucleoprotein</keyword>
<accession>A0AAV3ZL90</accession>
<organism evidence="2 3">
    <name type="scientific">Plakobranchus ocellatus</name>
    <dbReference type="NCBI Taxonomy" id="259542"/>
    <lineage>
        <taxon>Eukaryota</taxon>
        <taxon>Metazoa</taxon>
        <taxon>Spiralia</taxon>
        <taxon>Lophotrochozoa</taxon>
        <taxon>Mollusca</taxon>
        <taxon>Gastropoda</taxon>
        <taxon>Heterobranchia</taxon>
        <taxon>Euthyneura</taxon>
        <taxon>Panpulmonata</taxon>
        <taxon>Sacoglossa</taxon>
        <taxon>Placobranchoidea</taxon>
        <taxon>Plakobranchidae</taxon>
        <taxon>Plakobranchus</taxon>
    </lineage>
</organism>
<proteinExistence type="predicted"/>
<name>A0AAV3ZL90_9GAST</name>
<keyword evidence="3" id="KW-1185">Reference proteome</keyword>
<dbReference type="Proteomes" id="UP000735302">
    <property type="component" value="Unassembled WGS sequence"/>
</dbReference>
<gene>
    <name evidence="2" type="ORF">PoB_002190200</name>
</gene>
<dbReference type="GO" id="GO:1990904">
    <property type="term" value="C:ribonucleoprotein complex"/>
    <property type="evidence" value="ECO:0007669"/>
    <property type="project" value="UniProtKB-KW"/>
</dbReference>
<dbReference type="EMBL" id="BLXT01002498">
    <property type="protein sequence ID" value="GFN95396.1"/>
    <property type="molecule type" value="Genomic_DNA"/>
</dbReference>
<evidence type="ECO:0000313" key="2">
    <source>
        <dbReference type="EMBL" id="GFN95396.1"/>
    </source>
</evidence>
<evidence type="ECO:0000256" key="1">
    <source>
        <dbReference type="SAM" id="SignalP"/>
    </source>
</evidence>
<comment type="caution">
    <text evidence="2">The sequence shown here is derived from an EMBL/GenBank/DDBJ whole genome shotgun (WGS) entry which is preliminary data.</text>
</comment>
<reference evidence="2 3" key="1">
    <citation type="journal article" date="2021" name="Elife">
        <title>Chloroplast acquisition without the gene transfer in kleptoplastic sea slugs, Plakobranchus ocellatus.</title>
        <authorList>
            <person name="Maeda T."/>
            <person name="Takahashi S."/>
            <person name="Yoshida T."/>
            <person name="Shimamura S."/>
            <person name="Takaki Y."/>
            <person name="Nagai Y."/>
            <person name="Toyoda A."/>
            <person name="Suzuki Y."/>
            <person name="Arimoto A."/>
            <person name="Ishii H."/>
            <person name="Satoh N."/>
            <person name="Nishiyama T."/>
            <person name="Hasebe M."/>
            <person name="Maruyama T."/>
            <person name="Minagawa J."/>
            <person name="Obokata J."/>
            <person name="Shigenobu S."/>
        </authorList>
    </citation>
    <scope>NUCLEOTIDE SEQUENCE [LARGE SCALE GENOMIC DNA]</scope>
</reference>
<feature type="chain" id="PRO_5043674447" evidence="1">
    <location>
        <begin position="26"/>
        <end position="150"/>
    </location>
</feature>
<evidence type="ECO:0000313" key="3">
    <source>
        <dbReference type="Proteomes" id="UP000735302"/>
    </source>
</evidence>
<protein>
    <submittedName>
        <fullName evidence="2">U3 small nucleolar ribonucleoprotein imp3</fullName>
    </submittedName>
</protein>